<sequence>MKGLLLAILALVAAPALAESDVAQVTKVDMSQFSGSITGRAASVIEADDIAQLAARQGVQRCRLPPSVFVGNPGNANPTNLDGTCISLNSCASVSGTEAFSGATGCASGVCCIKRDCAGAGTNSACLYPDLAGDTLQPGQAGAFLSEVDVRADRLIQDFLHSKEGK</sequence>
<gene>
    <name evidence="2" type="ORF">K505DRAFT_335992</name>
</gene>
<feature type="chain" id="PRO_5025539854" evidence="1">
    <location>
        <begin position="19"/>
        <end position="166"/>
    </location>
</feature>
<dbReference type="OrthoDB" id="3916581at2759"/>
<keyword evidence="1" id="KW-0732">Signal</keyword>
<protein>
    <submittedName>
        <fullName evidence="2">Uncharacterized protein</fullName>
    </submittedName>
</protein>
<dbReference type="EMBL" id="MU001857">
    <property type="protein sequence ID" value="KAF2795485.1"/>
    <property type="molecule type" value="Genomic_DNA"/>
</dbReference>
<dbReference type="Proteomes" id="UP000799757">
    <property type="component" value="Unassembled WGS sequence"/>
</dbReference>
<accession>A0A6A6XHW3</accession>
<keyword evidence="3" id="KW-1185">Reference proteome</keyword>
<proteinExistence type="predicted"/>
<evidence type="ECO:0000313" key="2">
    <source>
        <dbReference type="EMBL" id="KAF2795485.1"/>
    </source>
</evidence>
<feature type="signal peptide" evidence="1">
    <location>
        <begin position="1"/>
        <end position="18"/>
    </location>
</feature>
<evidence type="ECO:0000313" key="3">
    <source>
        <dbReference type="Proteomes" id="UP000799757"/>
    </source>
</evidence>
<organism evidence="2 3">
    <name type="scientific">Melanomma pulvis-pyrius CBS 109.77</name>
    <dbReference type="NCBI Taxonomy" id="1314802"/>
    <lineage>
        <taxon>Eukaryota</taxon>
        <taxon>Fungi</taxon>
        <taxon>Dikarya</taxon>
        <taxon>Ascomycota</taxon>
        <taxon>Pezizomycotina</taxon>
        <taxon>Dothideomycetes</taxon>
        <taxon>Pleosporomycetidae</taxon>
        <taxon>Pleosporales</taxon>
        <taxon>Melanommataceae</taxon>
        <taxon>Melanomma</taxon>
    </lineage>
</organism>
<dbReference type="AlphaFoldDB" id="A0A6A6XHW3"/>
<reference evidence="2" key="1">
    <citation type="journal article" date="2020" name="Stud. Mycol.">
        <title>101 Dothideomycetes genomes: a test case for predicting lifestyles and emergence of pathogens.</title>
        <authorList>
            <person name="Haridas S."/>
            <person name="Albert R."/>
            <person name="Binder M."/>
            <person name="Bloem J."/>
            <person name="Labutti K."/>
            <person name="Salamov A."/>
            <person name="Andreopoulos B."/>
            <person name="Baker S."/>
            <person name="Barry K."/>
            <person name="Bills G."/>
            <person name="Bluhm B."/>
            <person name="Cannon C."/>
            <person name="Castanera R."/>
            <person name="Culley D."/>
            <person name="Daum C."/>
            <person name="Ezra D."/>
            <person name="Gonzalez J."/>
            <person name="Henrissat B."/>
            <person name="Kuo A."/>
            <person name="Liang C."/>
            <person name="Lipzen A."/>
            <person name="Lutzoni F."/>
            <person name="Magnuson J."/>
            <person name="Mondo S."/>
            <person name="Nolan M."/>
            <person name="Ohm R."/>
            <person name="Pangilinan J."/>
            <person name="Park H.-J."/>
            <person name="Ramirez L."/>
            <person name="Alfaro M."/>
            <person name="Sun H."/>
            <person name="Tritt A."/>
            <person name="Yoshinaga Y."/>
            <person name="Zwiers L.-H."/>
            <person name="Turgeon B."/>
            <person name="Goodwin S."/>
            <person name="Spatafora J."/>
            <person name="Crous P."/>
            <person name="Grigoriev I."/>
        </authorList>
    </citation>
    <scope>NUCLEOTIDE SEQUENCE</scope>
    <source>
        <strain evidence="2">CBS 109.77</strain>
    </source>
</reference>
<evidence type="ECO:0000256" key="1">
    <source>
        <dbReference type="SAM" id="SignalP"/>
    </source>
</evidence>
<name>A0A6A6XHW3_9PLEO</name>